<evidence type="ECO:0000256" key="6">
    <source>
        <dbReference type="ARBA" id="ARBA00023054"/>
    </source>
</evidence>
<evidence type="ECO:0000313" key="11">
    <source>
        <dbReference type="EMBL" id="KJP87705.1"/>
    </source>
</evidence>
<dbReference type="InterPro" id="IPR037692">
    <property type="entry name" value="CEP70"/>
</dbReference>
<keyword evidence="5" id="KW-0802">TPR repeat</keyword>
<feature type="coiled-coil region" evidence="9">
    <location>
        <begin position="601"/>
        <end position="644"/>
    </location>
</feature>
<evidence type="ECO:0000256" key="10">
    <source>
        <dbReference type="SAM" id="MobiDB-lite"/>
    </source>
</evidence>
<evidence type="ECO:0000256" key="7">
    <source>
        <dbReference type="ARBA" id="ARBA00023212"/>
    </source>
</evidence>
<dbReference type="GO" id="GO:0005813">
    <property type="term" value="C:centrosome"/>
    <property type="evidence" value="ECO:0007669"/>
    <property type="project" value="UniProtKB-SubCell"/>
</dbReference>
<comment type="subcellular location">
    <subcellularLocation>
        <location evidence="1">Cytoplasm</location>
        <location evidence="1">Cytoskeleton</location>
        <location evidence="1">Microtubule organizing center</location>
        <location evidence="1">Centrosome</location>
    </subcellularLocation>
</comment>
<keyword evidence="6 9" id="KW-0175">Coiled coil</keyword>
<dbReference type="RefSeq" id="XP_012335648.1">
    <property type="nucleotide sequence ID" value="XM_012480225.1"/>
</dbReference>
<organism evidence="11 12">
    <name type="scientific">Plasmodium fragile</name>
    <dbReference type="NCBI Taxonomy" id="5857"/>
    <lineage>
        <taxon>Eukaryota</taxon>
        <taxon>Sar</taxon>
        <taxon>Alveolata</taxon>
        <taxon>Apicomplexa</taxon>
        <taxon>Aconoidasida</taxon>
        <taxon>Haemosporida</taxon>
        <taxon>Plasmodiidae</taxon>
        <taxon>Plasmodium</taxon>
        <taxon>Plasmodium (Plasmodium)</taxon>
    </lineage>
</organism>
<dbReference type="GO" id="GO:0070507">
    <property type="term" value="P:regulation of microtubule cytoskeleton organization"/>
    <property type="evidence" value="ECO:0007669"/>
    <property type="project" value="InterPro"/>
</dbReference>
<feature type="region of interest" description="Disordered" evidence="10">
    <location>
        <begin position="528"/>
        <end position="581"/>
    </location>
</feature>
<dbReference type="Proteomes" id="UP000054561">
    <property type="component" value="Unassembled WGS sequence"/>
</dbReference>
<evidence type="ECO:0000256" key="9">
    <source>
        <dbReference type="SAM" id="Coils"/>
    </source>
</evidence>
<keyword evidence="12" id="KW-1185">Reference proteome</keyword>
<dbReference type="VEuPathDB" id="PlasmoDB:AK88_02600"/>
<dbReference type="EMBL" id="KQ001670">
    <property type="protein sequence ID" value="KJP87705.1"/>
    <property type="molecule type" value="Genomic_DNA"/>
</dbReference>
<gene>
    <name evidence="11" type="ORF">AK88_02600</name>
</gene>
<comment type="subunit">
    <text evidence="2">Directly interacts with tubulin-gamma; this interaction determines centrosomal localization.</text>
</comment>
<dbReference type="AlphaFoldDB" id="A0A0D9QKX7"/>
<feature type="region of interest" description="Disordered" evidence="10">
    <location>
        <begin position="209"/>
        <end position="238"/>
    </location>
</feature>
<dbReference type="GO" id="GO:0043015">
    <property type="term" value="F:gamma-tubulin binding"/>
    <property type="evidence" value="ECO:0007669"/>
    <property type="project" value="InterPro"/>
</dbReference>
<protein>
    <recommendedName>
        <fullName evidence="3">Centrosomal protein of 70 kDa</fullName>
    </recommendedName>
</protein>
<comment type="function">
    <text evidence="8">Plays a role in the organization of both preexisting and nascent microtubules in interphase cells. During mitosis, required for the organization and orientation of the mitotic spindle.</text>
</comment>
<feature type="coiled-coil region" evidence="9">
    <location>
        <begin position="849"/>
        <end position="876"/>
    </location>
</feature>
<evidence type="ECO:0000256" key="3">
    <source>
        <dbReference type="ARBA" id="ARBA00018408"/>
    </source>
</evidence>
<reference evidence="11 12" key="1">
    <citation type="submission" date="2014-03" db="EMBL/GenBank/DDBJ databases">
        <title>The Genome Sequence of Plasmodium fragile nilgiri.</title>
        <authorList>
            <consortium name="The Broad Institute Genomics Platform"/>
            <consortium name="The Broad Institute Genome Sequencing Center for Infectious Disease"/>
            <person name="Neafsey D."/>
            <person name="Duraisingh M."/>
            <person name="Young S.K."/>
            <person name="Zeng Q."/>
            <person name="Gargeya S."/>
            <person name="Abouelleil A."/>
            <person name="Alvarado L."/>
            <person name="Chapman S.B."/>
            <person name="Gainer-Dewar J."/>
            <person name="Goldberg J."/>
            <person name="Griggs A."/>
            <person name="Gujja S."/>
            <person name="Hansen M."/>
            <person name="Howarth C."/>
            <person name="Imamovic A."/>
            <person name="Larimer J."/>
            <person name="Pearson M."/>
            <person name="Poon T.W."/>
            <person name="Priest M."/>
            <person name="Roberts A."/>
            <person name="Saif S."/>
            <person name="Shea T."/>
            <person name="Sykes S."/>
            <person name="Wortman J."/>
            <person name="Nusbaum C."/>
            <person name="Birren B."/>
        </authorList>
    </citation>
    <scope>NUCLEOTIDE SEQUENCE [LARGE SCALE GENOMIC DNA]</scope>
    <source>
        <strain evidence="12">nilgiri</strain>
    </source>
</reference>
<accession>A0A0D9QKX7</accession>
<keyword evidence="4" id="KW-0963">Cytoplasm</keyword>
<evidence type="ECO:0000256" key="5">
    <source>
        <dbReference type="ARBA" id="ARBA00022803"/>
    </source>
</evidence>
<keyword evidence="7" id="KW-0206">Cytoskeleton</keyword>
<feature type="coiled-coil region" evidence="9">
    <location>
        <begin position="357"/>
        <end position="462"/>
    </location>
</feature>
<dbReference type="OrthoDB" id="378253at2759"/>
<evidence type="ECO:0000256" key="8">
    <source>
        <dbReference type="ARBA" id="ARBA00025273"/>
    </source>
</evidence>
<evidence type="ECO:0000313" key="12">
    <source>
        <dbReference type="Proteomes" id="UP000054561"/>
    </source>
</evidence>
<dbReference type="PANTHER" id="PTHR14594:SF1">
    <property type="entry name" value="CENTROSOMAL PROTEIN OF 70 KDA"/>
    <property type="match status" value="1"/>
</dbReference>
<dbReference type="GO" id="GO:0060271">
    <property type="term" value="P:cilium assembly"/>
    <property type="evidence" value="ECO:0007669"/>
    <property type="project" value="InterPro"/>
</dbReference>
<dbReference type="PANTHER" id="PTHR14594">
    <property type="entry name" value="CENTROSOMAL PROTEIN OF 70 KDA"/>
    <property type="match status" value="1"/>
</dbReference>
<evidence type="ECO:0000256" key="4">
    <source>
        <dbReference type="ARBA" id="ARBA00022490"/>
    </source>
</evidence>
<evidence type="ECO:0000256" key="2">
    <source>
        <dbReference type="ARBA" id="ARBA00011832"/>
    </source>
</evidence>
<dbReference type="OMA" id="NTQMNAT"/>
<sequence length="1138" mass="128731">MGNCEEGSVMHRSVASKHANAIIPADGMTNAHMDEGNGMSFYNGSFVGRELLPVGSKSGLNKLGETADFGGKESSDFSESRNTDNTVRIISGEGYVSDRRREVMDGRDLRQYWFDYINSSFGSVNANDIRGLIFGSSQGRIDSSAANKHFGPISHQTQHSACAVPGDVSTNRINEDVLAELIREKIKDSINDVVERLLSRRGNTDIDSKDVLGEVEREPNLSHASKRDQGGIDEDVAPVEGGAGELREKNSTLICNNGVNQTIGKQYGDEVQSSQGSQHMGREPNKETVMLDEEDVNEIEKLNNHLKLNKIKKKIKLPKEDKEKNQVKWKNVLYNCIDIIYLLTNENNAKNKKMNSLLGEINKLNEYEKKIENLNEENEKLKIEVLQKNELVKKKDIKERTNLNLKIAEQGKKIANYEKDINIYKNKVNKLNHKISSKDSELDKLKKQYQVVLDEIDKCKQDAAATVKQVLNKKHTTLVDKQCLDISKHYEVEMCMLNKEIRNLKDLLKSEAKEKIMLIKKLRKCSGGGSLRGGHPGDQSNTNSCAHSAAYSSDDADGEGRRRKAALQKGNPTQADTREQTNEGTYKKMCQNLFNEMNEIKKNFDNQKILYDQKIEQLEQKQELQNIKNKLDASEKIVEVYQNIFRENVNYIKSDNVQKRDFSQTMGETHPQGDEKGYAHLQSSEKDNLAKKMDVSLARNSNGGSSHDDFGKCSVALSRKNNPNTQMNATVTSCNMPGPSAEFTMSSVQMGSESGGGHVMGPGVNIVPLVSGIGMVSGNNMAGSVGSVSVIGSVSGLGLASGLVPVGLHNSKATTEHNYLNEFVKMYVEKNPMSESNNGFKISEFTKWNEKCTENMPNIEEKINDLHDKLMKFEKTELVNIFISICSELKSDNIFFVLQFVKFLSFMVYEQFPLFTSFFYKVASIISINSTKFDEYINVIKKWKSYYVNGQKYYLFRRNVLLILQQDLKDVRRSDMDRTCLNIVRSLYQKNLEMSKYSNDSFEKAEYIINKHSKEIISKIIKTYMNLYSIDKICNIIPHMNSMNSKLKTQSYFVRSISSCLNLNKTDNFQEIERKIKELAQTKGINEKIKNRINVDEMDEYLAAYTIMGTLKKYLNVTLTQDLLPSISKIIQKNRSSQ</sequence>
<proteinExistence type="predicted"/>
<name>A0A0D9QKX7_PLAFR</name>
<dbReference type="GeneID" id="24267914"/>
<feature type="compositionally biased region" description="Basic and acidic residues" evidence="10">
    <location>
        <begin position="209"/>
        <end position="230"/>
    </location>
</feature>
<evidence type="ECO:0000256" key="1">
    <source>
        <dbReference type="ARBA" id="ARBA00004300"/>
    </source>
</evidence>